<feature type="region of interest" description="Disordered" evidence="1">
    <location>
        <begin position="61"/>
        <end position="89"/>
    </location>
</feature>
<dbReference type="AlphaFoldDB" id="A0A081P1K8"/>
<organism evidence="2 3">
    <name type="scientific">Paenibacillus tyrfis</name>
    <dbReference type="NCBI Taxonomy" id="1501230"/>
    <lineage>
        <taxon>Bacteria</taxon>
        <taxon>Bacillati</taxon>
        <taxon>Bacillota</taxon>
        <taxon>Bacilli</taxon>
        <taxon>Bacillales</taxon>
        <taxon>Paenibacillaceae</taxon>
        <taxon>Paenibacillus</taxon>
    </lineage>
</organism>
<evidence type="ECO:0000313" key="3">
    <source>
        <dbReference type="Proteomes" id="UP000028123"/>
    </source>
</evidence>
<keyword evidence="3" id="KW-1185">Reference proteome</keyword>
<sequence length="89" mass="9966">MSKLPTVFRSVNESLDEILNAVDKLNSIYQSAKQMSPVLKQAANLIAEANAAAEQQQVRLSEAAREARNRSFGGKQGRRAPVRKRRRML</sequence>
<dbReference type="OrthoDB" id="2661976at2"/>
<dbReference type="eggNOG" id="ENOG50307EU">
    <property type="taxonomic scope" value="Bacteria"/>
</dbReference>
<proteinExistence type="predicted"/>
<name>A0A081P1K8_9BACL</name>
<evidence type="ECO:0000313" key="2">
    <source>
        <dbReference type="EMBL" id="KEQ24581.1"/>
    </source>
</evidence>
<dbReference type="EMBL" id="JNVM01000015">
    <property type="protein sequence ID" value="KEQ24581.1"/>
    <property type="molecule type" value="Genomic_DNA"/>
</dbReference>
<comment type="caution">
    <text evidence="2">The sequence shown here is derived from an EMBL/GenBank/DDBJ whole genome shotgun (WGS) entry which is preliminary data.</text>
</comment>
<reference evidence="2 3" key="1">
    <citation type="submission" date="2014-06" db="EMBL/GenBank/DDBJ databases">
        <title>Draft genome sequence of Paenibacillus sp. MSt1.</title>
        <authorList>
            <person name="Aw Y.K."/>
            <person name="Ong K.S."/>
            <person name="Gan H.M."/>
            <person name="Lee S.M."/>
        </authorList>
    </citation>
    <scope>NUCLEOTIDE SEQUENCE [LARGE SCALE GENOMIC DNA]</scope>
    <source>
        <strain evidence="2 3">MSt1</strain>
    </source>
</reference>
<evidence type="ECO:0000256" key="1">
    <source>
        <dbReference type="SAM" id="MobiDB-lite"/>
    </source>
</evidence>
<dbReference type="Proteomes" id="UP000028123">
    <property type="component" value="Unassembled WGS sequence"/>
</dbReference>
<protein>
    <submittedName>
        <fullName evidence="2">Uncharacterized protein</fullName>
    </submittedName>
</protein>
<feature type="compositionally biased region" description="Basic residues" evidence="1">
    <location>
        <begin position="76"/>
        <end position="89"/>
    </location>
</feature>
<accession>A0A081P1K8</accession>
<gene>
    <name evidence="2" type="ORF">ET33_07495</name>
</gene>
<dbReference type="RefSeq" id="WP_036684861.1">
    <property type="nucleotide sequence ID" value="NZ_FYEP01000008.1"/>
</dbReference>